<reference evidence="1" key="2">
    <citation type="submission" date="2022-03" db="EMBL/GenBank/DDBJ databases">
        <title>Draft title - Genomic analysis of global carrot germplasm unveils the trajectory of domestication and the origin of high carotenoid orange carrot.</title>
        <authorList>
            <person name="Iorizzo M."/>
            <person name="Ellison S."/>
            <person name="Senalik D."/>
            <person name="Macko-Podgorni A."/>
            <person name="Grzebelus D."/>
            <person name="Bostan H."/>
            <person name="Rolling W."/>
            <person name="Curaba J."/>
            <person name="Simon P."/>
        </authorList>
    </citation>
    <scope>NUCLEOTIDE SEQUENCE</scope>
    <source>
        <tissue evidence="1">Leaf</tissue>
    </source>
</reference>
<gene>
    <name evidence="1" type="ORF">DCAR_0104236</name>
</gene>
<proteinExistence type="predicted"/>
<accession>A0A166INL5</accession>
<dbReference type="Gramene" id="KZN11320">
    <property type="protein sequence ID" value="KZN11320"/>
    <property type="gene ID" value="DCAR_003976"/>
</dbReference>
<dbReference type="AlphaFoldDB" id="A0A166INL5"/>
<protein>
    <submittedName>
        <fullName evidence="1">Uncharacterized protein</fullName>
    </submittedName>
</protein>
<organism evidence="1 2">
    <name type="scientific">Daucus carota subsp. sativus</name>
    <name type="common">Carrot</name>
    <dbReference type="NCBI Taxonomy" id="79200"/>
    <lineage>
        <taxon>Eukaryota</taxon>
        <taxon>Viridiplantae</taxon>
        <taxon>Streptophyta</taxon>
        <taxon>Embryophyta</taxon>
        <taxon>Tracheophyta</taxon>
        <taxon>Spermatophyta</taxon>
        <taxon>Magnoliopsida</taxon>
        <taxon>eudicotyledons</taxon>
        <taxon>Gunneridae</taxon>
        <taxon>Pentapetalae</taxon>
        <taxon>asterids</taxon>
        <taxon>campanulids</taxon>
        <taxon>Apiales</taxon>
        <taxon>Apiaceae</taxon>
        <taxon>Apioideae</taxon>
        <taxon>Scandiceae</taxon>
        <taxon>Daucinae</taxon>
        <taxon>Daucus</taxon>
        <taxon>Daucus sect. Daucus</taxon>
    </lineage>
</organism>
<sequence length="267" mass="30201">MSVAVHPNDLLISTTTTHADNPRTIKDKYMCFNDCVIIFTVMACFVLPYLIIILFHIILNDKVKDLKVLEIDSLTASNFNLSSQPNQISADWNVQMSFKTMNKLGYFKFYRTKVSVYYDDKRIALKKIRSFYLTSKHPPMHFGTGDFSGSSGYIDDSVIRNIGRGIKAGTVRFNIVFEALVEKSVVKGHMEDDIVNHVGYCENVEMFFGLPNAFKARMLNGSQICQLHTKRRPHSLFDPYEPLCFCTSGGGGLYVCSPTSDGRRICV</sequence>
<reference evidence="1" key="1">
    <citation type="journal article" date="2016" name="Nat. Genet.">
        <title>A high-quality carrot genome assembly provides new insights into carotenoid accumulation and asterid genome evolution.</title>
        <authorList>
            <person name="Iorizzo M."/>
            <person name="Ellison S."/>
            <person name="Senalik D."/>
            <person name="Zeng P."/>
            <person name="Satapoomin P."/>
            <person name="Huang J."/>
            <person name="Bowman M."/>
            <person name="Iovene M."/>
            <person name="Sanseverino W."/>
            <person name="Cavagnaro P."/>
            <person name="Yildiz M."/>
            <person name="Macko-Podgorni A."/>
            <person name="Moranska E."/>
            <person name="Grzebelus E."/>
            <person name="Grzebelus D."/>
            <person name="Ashrafi H."/>
            <person name="Zheng Z."/>
            <person name="Cheng S."/>
            <person name="Spooner D."/>
            <person name="Van Deynze A."/>
            <person name="Simon P."/>
        </authorList>
    </citation>
    <scope>NUCLEOTIDE SEQUENCE</scope>
    <source>
        <tissue evidence="1">Leaf</tissue>
    </source>
</reference>
<name>A0A166INL5_DAUCS</name>
<keyword evidence="2" id="KW-1185">Reference proteome</keyword>
<evidence type="ECO:0000313" key="2">
    <source>
        <dbReference type="Proteomes" id="UP000077755"/>
    </source>
</evidence>
<dbReference type="Proteomes" id="UP000077755">
    <property type="component" value="Chromosome 1"/>
</dbReference>
<evidence type="ECO:0000313" key="1">
    <source>
        <dbReference type="EMBL" id="WOG85050.1"/>
    </source>
</evidence>
<dbReference type="EMBL" id="CP093343">
    <property type="protein sequence ID" value="WOG85050.1"/>
    <property type="molecule type" value="Genomic_DNA"/>
</dbReference>